<protein>
    <submittedName>
        <fullName evidence="3">11995_t:CDS:1</fullName>
    </submittedName>
</protein>
<keyword evidence="2" id="KW-0472">Membrane</keyword>
<evidence type="ECO:0000313" key="3">
    <source>
        <dbReference type="EMBL" id="CAG8653840.1"/>
    </source>
</evidence>
<dbReference type="AlphaFoldDB" id="A0A9N9H763"/>
<accession>A0A9N9H763</accession>
<proteinExistence type="predicted"/>
<feature type="region of interest" description="Disordered" evidence="1">
    <location>
        <begin position="1"/>
        <end position="39"/>
    </location>
</feature>
<reference evidence="3" key="1">
    <citation type="submission" date="2021-06" db="EMBL/GenBank/DDBJ databases">
        <authorList>
            <person name="Kallberg Y."/>
            <person name="Tangrot J."/>
            <person name="Rosling A."/>
        </authorList>
    </citation>
    <scope>NUCLEOTIDE SEQUENCE</scope>
    <source>
        <strain evidence="3">87-6 pot B 2015</strain>
    </source>
</reference>
<dbReference type="Proteomes" id="UP000789375">
    <property type="component" value="Unassembled WGS sequence"/>
</dbReference>
<feature type="transmembrane region" description="Helical" evidence="2">
    <location>
        <begin position="47"/>
        <end position="67"/>
    </location>
</feature>
<keyword evidence="4" id="KW-1185">Reference proteome</keyword>
<evidence type="ECO:0000256" key="2">
    <source>
        <dbReference type="SAM" id="Phobius"/>
    </source>
</evidence>
<name>A0A9N9H763_FUNMO</name>
<evidence type="ECO:0000313" key="4">
    <source>
        <dbReference type="Proteomes" id="UP000789375"/>
    </source>
</evidence>
<gene>
    <name evidence="3" type="ORF">FMOSSE_LOCUS11606</name>
</gene>
<feature type="compositionally biased region" description="Low complexity" evidence="1">
    <location>
        <begin position="26"/>
        <end position="39"/>
    </location>
</feature>
<keyword evidence="2" id="KW-0812">Transmembrane</keyword>
<dbReference type="EMBL" id="CAJVPP010004679">
    <property type="protein sequence ID" value="CAG8653840.1"/>
    <property type="molecule type" value="Genomic_DNA"/>
</dbReference>
<sequence length="204" mass="23540">MEFINPIDPINGPSPKITSKDSPTKPSTVQPTASPTQTTTTHLNESAVIGIAIAVGFFVAYSVIYLYRWNKNRRENNRWKSNRWESDNHENIMPITPDNTYGQRPPRRNNYEPGMIPETPPSDNAYTHGYPPERINNNEQGMIPYSGRSMIPSHTREQNMSISANTYGQQTLPIPQNVHYTYNQNNYYITYNQSNHEQDPFYLR</sequence>
<comment type="caution">
    <text evidence="3">The sequence shown here is derived from an EMBL/GenBank/DDBJ whole genome shotgun (WGS) entry which is preliminary data.</text>
</comment>
<keyword evidence="2" id="KW-1133">Transmembrane helix</keyword>
<organism evidence="3 4">
    <name type="scientific">Funneliformis mosseae</name>
    <name type="common">Endomycorrhizal fungus</name>
    <name type="synonym">Glomus mosseae</name>
    <dbReference type="NCBI Taxonomy" id="27381"/>
    <lineage>
        <taxon>Eukaryota</taxon>
        <taxon>Fungi</taxon>
        <taxon>Fungi incertae sedis</taxon>
        <taxon>Mucoromycota</taxon>
        <taxon>Glomeromycotina</taxon>
        <taxon>Glomeromycetes</taxon>
        <taxon>Glomerales</taxon>
        <taxon>Glomeraceae</taxon>
        <taxon>Funneliformis</taxon>
    </lineage>
</organism>
<evidence type="ECO:0000256" key="1">
    <source>
        <dbReference type="SAM" id="MobiDB-lite"/>
    </source>
</evidence>